<dbReference type="SUPFAM" id="SSF50475">
    <property type="entry name" value="FMN-binding split barrel"/>
    <property type="match status" value="1"/>
</dbReference>
<dbReference type="InterPro" id="IPR007396">
    <property type="entry name" value="TR_PAI2-type"/>
</dbReference>
<dbReference type="Proteomes" id="UP000319931">
    <property type="component" value="Unassembled WGS sequence"/>
</dbReference>
<dbReference type="Pfam" id="PF04299">
    <property type="entry name" value="FMN_bind_2"/>
    <property type="match status" value="1"/>
</dbReference>
<dbReference type="EMBL" id="RCZC01000011">
    <property type="protein sequence ID" value="TPG47115.1"/>
    <property type="molecule type" value="Genomic_DNA"/>
</dbReference>
<accession>A0A502FCG8</accession>
<evidence type="ECO:0000313" key="1">
    <source>
        <dbReference type="EMBL" id="TPG47115.1"/>
    </source>
</evidence>
<gene>
    <name evidence="1" type="ORF">EAH76_22130</name>
</gene>
<dbReference type="PANTHER" id="PTHR35802:SF1">
    <property type="entry name" value="PROTEASE SYNTHASE AND SPORULATION PROTEIN PAI 2"/>
    <property type="match status" value="1"/>
</dbReference>
<evidence type="ECO:0000313" key="2">
    <source>
        <dbReference type="Proteomes" id="UP000319931"/>
    </source>
</evidence>
<dbReference type="OrthoDB" id="9794948at2"/>
<proteinExistence type="predicted"/>
<organism evidence="1 2">
    <name type="scientific">Sphingomonas glacialis</name>
    <dbReference type="NCBI Taxonomy" id="658225"/>
    <lineage>
        <taxon>Bacteria</taxon>
        <taxon>Pseudomonadati</taxon>
        <taxon>Pseudomonadota</taxon>
        <taxon>Alphaproteobacteria</taxon>
        <taxon>Sphingomonadales</taxon>
        <taxon>Sphingomonadaceae</taxon>
        <taxon>Sphingomonas</taxon>
    </lineage>
</organism>
<protein>
    <submittedName>
        <fullName evidence="1">FMN-binding negative transcriptional regulator</fullName>
    </submittedName>
</protein>
<name>A0A502FCG8_9SPHN</name>
<sequence>MTGLFDRFDAQDVRDLLAAYPLAWVIAPGTGEQSLLPLLGEYDADGRLTHLLGHMGRSNPLHAHLTSDPTATILVNGPHGYVSPDHAGRRNWGPTWNYAQVAITAEIAFLPDESAHALDALTQAMEGDRWSASELGPRYHGMAAAIIAFRARVTTLTGRFKLGQDEPDDTFAEILRTHPDAALVTWMRRFGRGRG</sequence>
<dbReference type="Gene3D" id="2.30.110.10">
    <property type="entry name" value="Electron Transport, Fmn-binding Protein, Chain A"/>
    <property type="match status" value="1"/>
</dbReference>
<dbReference type="InterPro" id="IPR012349">
    <property type="entry name" value="Split_barrel_FMN-bd"/>
</dbReference>
<dbReference type="RefSeq" id="WP_140852447.1">
    <property type="nucleotide sequence ID" value="NZ_RCZC01000011.1"/>
</dbReference>
<dbReference type="AlphaFoldDB" id="A0A502FCG8"/>
<comment type="caution">
    <text evidence="1">The sequence shown here is derived from an EMBL/GenBank/DDBJ whole genome shotgun (WGS) entry which is preliminary data.</text>
</comment>
<reference evidence="1 2" key="1">
    <citation type="journal article" date="2019" name="Environ. Microbiol.">
        <title>Species interactions and distinct microbial communities in high Arctic permafrost affected cryosols are associated with the CH4 and CO2 gas fluxes.</title>
        <authorList>
            <person name="Altshuler I."/>
            <person name="Hamel J."/>
            <person name="Turney S."/>
            <person name="Magnuson E."/>
            <person name="Levesque R."/>
            <person name="Greer C."/>
            <person name="Whyte L.G."/>
        </authorList>
    </citation>
    <scope>NUCLEOTIDE SEQUENCE [LARGE SCALE GENOMIC DNA]</scope>
    <source>
        <strain evidence="1 2">E6.1</strain>
    </source>
</reference>
<keyword evidence="2" id="KW-1185">Reference proteome</keyword>
<dbReference type="PANTHER" id="PTHR35802">
    <property type="entry name" value="PROTEASE SYNTHASE AND SPORULATION PROTEIN PAI 2"/>
    <property type="match status" value="1"/>
</dbReference>